<dbReference type="AlphaFoldDB" id="A0AAN6WP63"/>
<feature type="region of interest" description="Disordered" evidence="2">
    <location>
        <begin position="90"/>
        <end position="124"/>
    </location>
</feature>
<evidence type="ECO:0000256" key="1">
    <source>
        <dbReference type="SAM" id="Coils"/>
    </source>
</evidence>
<keyword evidence="4" id="KW-1185">Reference proteome</keyword>
<sequence length="406" mass="45234">MASTDGFKAHKRTVSAPGTLDIGRKWYEMEIMAVDKARDSIGPRIWILPTEQALATGVEDTATSSRQRMPNAEHGTRHMTYVQVLSRPALQTKEEEPIQSKPSLGDERPAHDSETGQGDTEKSAQRERILRFLQQVKAAGTIHDYLQRYHDDPEGTMAALESPSHGSPSISSIAKTTYAKDTSPTPSPLLERVDAQQQRATHKSSGTVSGVFHTRFPTTPPGSPASHSCGESPRPVLFRQQGTQVGTEVDVDQGSSMEDTADDWSLSHCSDDLGDVELLRLNEALNDLEENLRGTARSLKEMCIEVSGYWHRWPVKIEKRGIWHSKCQQNNLQGGMGLKRKISKGVSSTPTLYLTKNRSLSFKTFHTILGEICEVWRTICEGRNERTVKTAQGINQLQKTVEWEEK</sequence>
<keyword evidence="1" id="KW-0175">Coiled coil</keyword>
<feature type="compositionally biased region" description="Basic and acidic residues" evidence="2">
    <location>
        <begin position="92"/>
        <end position="124"/>
    </location>
</feature>
<dbReference type="Proteomes" id="UP001302126">
    <property type="component" value="Unassembled WGS sequence"/>
</dbReference>
<reference evidence="3" key="2">
    <citation type="submission" date="2023-05" db="EMBL/GenBank/DDBJ databases">
        <authorList>
            <consortium name="Lawrence Berkeley National Laboratory"/>
            <person name="Steindorff A."/>
            <person name="Hensen N."/>
            <person name="Bonometti L."/>
            <person name="Westerberg I."/>
            <person name="Brannstrom I.O."/>
            <person name="Guillou S."/>
            <person name="Cros-Aarteil S."/>
            <person name="Calhoun S."/>
            <person name="Haridas S."/>
            <person name="Kuo A."/>
            <person name="Mondo S."/>
            <person name="Pangilinan J."/>
            <person name="Riley R."/>
            <person name="Labutti K."/>
            <person name="Andreopoulos B."/>
            <person name="Lipzen A."/>
            <person name="Chen C."/>
            <person name="Yanf M."/>
            <person name="Daum C."/>
            <person name="Ng V."/>
            <person name="Clum A."/>
            <person name="Ohm R."/>
            <person name="Martin F."/>
            <person name="Silar P."/>
            <person name="Natvig D."/>
            <person name="Lalanne C."/>
            <person name="Gautier V."/>
            <person name="Ament-Velasquez S.L."/>
            <person name="Kruys A."/>
            <person name="Hutchinson M.I."/>
            <person name="Powell A.J."/>
            <person name="Barry K."/>
            <person name="Miller A.N."/>
            <person name="Grigoriev I.V."/>
            <person name="Debuchy R."/>
            <person name="Gladieux P."/>
            <person name="Thoren M.H."/>
            <person name="Johannesson H."/>
        </authorList>
    </citation>
    <scope>NUCLEOTIDE SEQUENCE</scope>
    <source>
        <strain evidence="3">PSN309</strain>
    </source>
</reference>
<accession>A0AAN6WP63</accession>
<evidence type="ECO:0000256" key="2">
    <source>
        <dbReference type="SAM" id="MobiDB-lite"/>
    </source>
</evidence>
<reference evidence="3" key="1">
    <citation type="journal article" date="2023" name="Mol. Phylogenet. Evol.">
        <title>Genome-scale phylogeny and comparative genomics of the fungal order Sordariales.</title>
        <authorList>
            <person name="Hensen N."/>
            <person name="Bonometti L."/>
            <person name="Westerberg I."/>
            <person name="Brannstrom I.O."/>
            <person name="Guillou S."/>
            <person name="Cros-Aarteil S."/>
            <person name="Calhoun S."/>
            <person name="Haridas S."/>
            <person name="Kuo A."/>
            <person name="Mondo S."/>
            <person name="Pangilinan J."/>
            <person name="Riley R."/>
            <person name="LaButti K."/>
            <person name="Andreopoulos B."/>
            <person name="Lipzen A."/>
            <person name="Chen C."/>
            <person name="Yan M."/>
            <person name="Daum C."/>
            <person name="Ng V."/>
            <person name="Clum A."/>
            <person name="Steindorff A."/>
            <person name="Ohm R.A."/>
            <person name="Martin F."/>
            <person name="Silar P."/>
            <person name="Natvig D.O."/>
            <person name="Lalanne C."/>
            <person name="Gautier V."/>
            <person name="Ament-Velasquez S.L."/>
            <person name="Kruys A."/>
            <person name="Hutchinson M.I."/>
            <person name="Powell A.J."/>
            <person name="Barry K."/>
            <person name="Miller A.N."/>
            <person name="Grigoriev I.V."/>
            <person name="Debuchy R."/>
            <person name="Gladieux P."/>
            <person name="Hiltunen Thoren M."/>
            <person name="Johannesson H."/>
        </authorList>
    </citation>
    <scope>NUCLEOTIDE SEQUENCE</scope>
    <source>
        <strain evidence="3">PSN309</strain>
    </source>
</reference>
<feature type="coiled-coil region" evidence="1">
    <location>
        <begin position="278"/>
        <end position="305"/>
    </location>
</feature>
<evidence type="ECO:0000313" key="3">
    <source>
        <dbReference type="EMBL" id="KAK4184921.1"/>
    </source>
</evidence>
<proteinExistence type="predicted"/>
<name>A0AAN6WP63_9PEZI</name>
<dbReference type="EMBL" id="MU864469">
    <property type="protein sequence ID" value="KAK4184921.1"/>
    <property type="molecule type" value="Genomic_DNA"/>
</dbReference>
<comment type="caution">
    <text evidence="3">The sequence shown here is derived from an EMBL/GenBank/DDBJ whole genome shotgun (WGS) entry which is preliminary data.</text>
</comment>
<protein>
    <submittedName>
        <fullName evidence="3">Uncharacterized protein</fullName>
    </submittedName>
</protein>
<gene>
    <name evidence="3" type="ORF">QBC35DRAFT_476830</name>
</gene>
<evidence type="ECO:0000313" key="4">
    <source>
        <dbReference type="Proteomes" id="UP001302126"/>
    </source>
</evidence>
<organism evidence="3 4">
    <name type="scientific">Podospora australis</name>
    <dbReference type="NCBI Taxonomy" id="1536484"/>
    <lineage>
        <taxon>Eukaryota</taxon>
        <taxon>Fungi</taxon>
        <taxon>Dikarya</taxon>
        <taxon>Ascomycota</taxon>
        <taxon>Pezizomycotina</taxon>
        <taxon>Sordariomycetes</taxon>
        <taxon>Sordariomycetidae</taxon>
        <taxon>Sordariales</taxon>
        <taxon>Podosporaceae</taxon>
        <taxon>Podospora</taxon>
    </lineage>
</organism>